<keyword evidence="2" id="KW-0695">RNA-directed DNA polymerase</keyword>
<evidence type="ECO:0000259" key="1">
    <source>
        <dbReference type="Pfam" id="PF00078"/>
    </source>
</evidence>
<feature type="domain" description="Reverse transcriptase" evidence="1">
    <location>
        <begin position="92"/>
        <end position="160"/>
    </location>
</feature>
<dbReference type="InterPro" id="IPR043502">
    <property type="entry name" value="DNA/RNA_pol_sf"/>
</dbReference>
<keyword evidence="3" id="KW-1185">Reference proteome</keyword>
<keyword evidence="2" id="KW-0808">Transferase</keyword>
<evidence type="ECO:0000313" key="3">
    <source>
        <dbReference type="Proteomes" id="UP000325440"/>
    </source>
</evidence>
<dbReference type="AlphaFoldDB" id="A0A5E4NGJ7"/>
<gene>
    <name evidence="2" type="ORF">CINCED_3A007697</name>
</gene>
<evidence type="ECO:0000313" key="2">
    <source>
        <dbReference type="EMBL" id="VVC41486.1"/>
    </source>
</evidence>
<dbReference type="SUPFAM" id="SSF56672">
    <property type="entry name" value="DNA/RNA polymerases"/>
    <property type="match status" value="1"/>
</dbReference>
<sequence length="226" mass="26039">MLLKPGKPPEQVSSYRPIALLPCMSKLFGKLLLKYLNPIIEAKQLIPDHQFGFRIKHSFIDQLHRVTNVISKALEEKNYCCGVFLDAAQTFGPILYLYYTTDIPTNDNTMIAMFADDTAILSTKKDQQAATKILQTTINTVYNWTKRWKIKINRDKSVHVNHTLCKTTYIPITLNHQIIPRNIWECILTHDLAGNIIDRARKRLELHTNTAAIQLLDNSPDIRRLK</sequence>
<name>A0A5E4NGJ7_9HEMI</name>
<reference evidence="2 3" key="1">
    <citation type="submission" date="2019-08" db="EMBL/GenBank/DDBJ databases">
        <authorList>
            <person name="Alioto T."/>
            <person name="Alioto T."/>
            <person name="Gomez Garrido J."/>
        </authorList>
    </citation>
    <scope>NUCLEOTIDE SEQUENCE [LARGE SCALE GENOMIC DNA]</scope>
</reference>
<dbReference type="OrthoDB" id="416454at2759"/>
<dbReference type="PANTHER" id="PTHR36688">
    <property type="entry name" value="ENDO/EXONUCLEASE/PHOSPHATASE DOMAIN-CONTAINING PROTEIN"/>
    <property type="match status" value="1"/>
</dbReference>
<dbReference type="PANTHER" id="PTHR36688:SF1">
    <property type="entry name" value="ENDONUCLEASE_EXONUCLEASE_PHOSPHATASE DOMAIN-CONTAINING PROTEIN"/>
    <property type="match status" value="1"/>
</dbReference>
<dbReference type="Pfam" id="PF00078">
    <property type="entry name" value="RVT_1"/>
    <property type="match status" value="2"/>
</dbReference>
<dbReference type="GO" id="GO:0003964">
    <property type="term" value="F:RNA-directed DNA polymerase activity"/>
    <property type="evidence" value="ECO:0007669"/>
    <property type="project" value="UniProtKB-KW"/>
</dbReference>
<dbReference type="InterPro" id="IPR000477">
    <property type="entry name" value="RT_dom"/>
</dbReference>
<dbReference type="InterPro" id="IPR052560">
    <property type="entry name" value="RdDP_mobile_element"/>
</dbReference>
<dbReference type="CDD" id="cd01650">
    <property type="entry name" value="RT_nLTR_like"/>
    <property type="match status" value="1"/>
</dbReference>
<protein>
    <submittedName>
        <fullName evidence="2">Reverse transcriptase domain</fullName>
    </submittedName>
</protein>
<feature type="domain" description="Reverse transcriptase" evidence="1">
    <location>
        <begin position="9"/>
        <end position="91"/>
    </location>
</feature>
<proteinExistence type="predicted"/>
<dbReference type="EMBL" id="CABPRJ010001919">
    <property type="protein sequence ID" value="VVC41486.1"/>
    <property type="molecule type" value="Genomic_DNA"/>
</dbReference>
<keyword evidence="2" id="KW-0548">Nucleotidyltransferase</keyword>
<organism evidence="2 3">
    <name type="scientific">Cinara cedri</name>
    <dbReference type="NCBI Taxonomy" id="506608"/>
    <lineage>
        <taxon>Eukaryota</taxon>
        <taxon>Metazoa</taxon>
        <taxon>Ecdysozoa</taxon>
        <taxon>Arthropoda</taxon>
        <taxon>Hexapoda</taxon>
        <taxon>Insecta</taxon>
        <taxon>Pterygota</taxon>
        <taxon>Neoptera</taxon>
        <taxon>Paraneoptera</taxon>
        <taxon>Hemiptera</taxon>
        <taxon>Sternorrhyncha</taxon>
        <taxon>Aphidomorpha</taxon>
        <taxon>Aphidoidea</taxon>
        <taxon>Aphididae</taxon>
        <taxon>Lachninae</taxon>
        <taxon>Cinara</taxon>
    </lineage>
</organism>
<accession>A0A5E4NGJ7</accession>
<dbReference type="Proteomes" id="UP000325440">
    <property type="component" value="Unassembled WGS sequence"/>
</dbReference>